<dbReference type="EMBL" id="CDMK01000002">
    <property type="protein sequence ID" value="CRI34958.1"/>
    <property type="molecule type" value="Genomic_DNA"/>
</dbReference>
<dbReference type="InterPro" id="IPR020627">
    <property type="entry name" value="KhpA"/>
</dbReference>
<protein>
    <submittedName>
        <fullName evidence="2">KH domain RNA binding protein YlqC</fullName>
    </submittedName>
</protein>
<sequence length="136" mass="14974">MQEPGTQDQDLENLRGESHAKSQTSQLDTIQSPTQEAQEPPAQENQENQGYPIEIFVAEYCKKIVAYPQVLQVQVRLVEPGVKEVCIHANPLDMGRVIGKDGKMVSALKAFISGVKAKDGFSYKIVVVAAKNPYVC</sequence>
<dbReference type="GO" id="GO:0003723">
    <property type="term" value="F:RNA binding"/>
    <property type="evidence" value="ECO:0007669"/>
    <property type="project" value="InterPro"/>
</dbReference>
<feature type="compositionally biased region" description="Low complexity" evidence="1">
    <location>
        <begin position="35"/>
        <end position="48"/>
    </location>
</feature>
<feature type="region of interest" description="Disordered" evidence="1">
    <location>
        <begin position="1"/>
        <end position="48"/>
    </location>
</feature>
<name>A0A0K2XMJ3_HELHE</name>
<keyword evidence="3" id="KW-1185">Reference proteome</keyword>
<dbReference type="AlphaFoldDB" id="A0A0K2XMJ3"/>
<evidence type="ECO:0000256" key="1">
    <source>
        <dbReference type="SAM" id="MobiDB-lite"/>
    </source>
</evidence>
<evidence type="ECO:0000313" key="3">
    <source>
        <dbReference type="Proteomes" id="UP000046090"/>
    </source>
</evidence>
<organism evidence="2 3">
    <name type="scientific">Helicobacter heilmannii</name>
    <dbReference type="NCBI Taxonomy" id="35817"/>
    <lineage>
        <taxon>Bacteria</taxon>
        <taxon>Pseudomonadati</taxon>
        <taxon>Campylobacterota</taxon>
        <taxon>Epsilonproteobacteria</taxon>
        <taxon>Campylobacterales</taxon>
        <taxon>Helicobacteraceae</taxon>
        <taxon>Helicobacter</taxon>
    </lineage>
</organism>
<dbReference type="Proteomes" id="UP000046090">
    <property type="component" value="Unassembled WGS sequence"/>
</dbReference>
<evidence type="ECO:0000313" key="2">
    <source>
        <dbReference type="EMBL" id="CRI34958.1"/>
    </source>
</evidence>
<reference evidence="3" key="1">
    <citation type="submission" date="2014-12" db="EMBL/GenBank/DDBJ databases">
        <authorList>
            <person name="Smet A."/>
        </authorList>
    </citation>
    <scope>NUCLEOTIDE SEQUENCE [LARGE SCALE GENOMIC DNA]</scope>
</reference>
<feature type="compositionally biased region" description="Polar residues" evidence="1">
    <location>
        <begin position="21"/>
        <end position="34"/>
    </location>
</feature>
<proteinExistence type="predicted"/>
<dbReference type="CDD" id="cd22533">
    <property type="entry name" value="KH-II_YlqC-like"/>
    <property type="match status" value="1"/>
</dbReference>
<gene>
    <name evidence="2" type="ORF">HHE01_07590</name>
</gene>
<dbReference type="Pfam" id="PF13083">
    <property type="entry name" value="KH_KhpA-B"/>
    <property type="match status" value="1"/>
</dbReference>
<accession>A0A0K2XMJ3</accession>